<feature type="region of interest" description="Disordered" evidence="1">
    <location>
        <begin position="77"/>
        <end position="101"/>
    </location>
</feature>
<organism evidence="2 3">
    <name type="scientific">Oikopleura dioica</name>
    <name type="common">Tunicate</name>
    <dbReference type="NCBI Taxonomy" id="34765"/>
    <lineage>
        <taxon>Eukaryota</taxon>
        <taxon>Metazoa</taxon>
        <taxon>Chordata</taxon>
        <taxon>Tunicata</taxon>
        <taxon>Appendicularia</taxon>
        <taxon>Copelata</taxon>
        <taxon>Oikopleuridae</taxon>
        <taxon>Oikopleura</taxon>
    </lineage>
</organism>
<reference evidence="2 3" key="1">
    <citation type="submission" date="2021-04" db="EMBL/GenBank/DDBJ databases">
        <authorList>
            <person name="Bliznina A."/>
        </authorList>
    </citation>
    <scope>NUCLEOTIDE SEQUENCE [LARGE SCALE GENOMIC DNA]</scope>
</reference>
<keyword evidence="3" id="KW-1185">Reference proteome</keyword>
<protein>
    <submittedName>
        <fullName evidence="2">Oidioi.mRNA.OKI2018_I69.chr1.g1876.t1.cds</fullName>
    </submittedName>
</protein>
<evidence type="ECO:0000313" key="2">
    <source>
        <dbReference type="EMBL" id="CAG5105146.1"/>
    </source>
</evidence>
<evidence type="ECO:0000313" key="3">
    <source>
        <dbReference type="Proteomes" id="UP001158576"/>
    </source>
</evidence>
<sequence length="101" mass="12251">MVFLELFKYYRENRGSEWPAFFRYLFNLLVLWFVPRICKWIYGEPLSEEILLGNLDFLLIANVWYFEIVAANRKKQEEIKDHKRTEDTTEGLTEELLNNPD</sequence>
<feature type="compositionally biased region" description="Basic and acidic residues" evidence="1">
    <location>
        <begin position="77"/>
        <end position="87"/>
    </location>
</feature>
<dbReference type="Proteomes" id="UP001158576">
    <property type="component" value="Chromosome 1"/>
</dbReference>
<gene>
    <name evidence="2" type="ORF">OKIOD_LOCUS10641</name>
</gene>
<name>A0ABN7SPB0_OIKDI</name>
<dbReference type="EMBL" id="OU015566">
    <property type="protein sequence ID" value="CAG5105146.1"/>
    <property type="molecule type" value="Genomic_DNA"/>
</dbReference>
<evidence type="ECO:0000256" key="1">
    <source>
        <dbReference type="SAM" id="MobiDB-lite"/>
    </source>
</evidence>
<accession>A0ABN7SPB0</accession>
<proteinExistence type="predicted"/>